<feature type="transmembrane region" description="Helical" evidence="2">
    <location>
        <begin position="334"/>
        <end position="358"/>
    </location>
</feature>
<reference evidence="3 4" key="1">
    <citation type="journal article" date="2010" name="J. Bacteriol.">
        <title>Genome sequence of the oligotrophic marine Gammaproteobacterium HTCC2143, isolated from the Oregon Coast.</title>
        <authorList>
            <person name="Oh H.M."/>
            <person name="Kang I."/>
            <person name="Ferriera S."/>
            <person name="Giovannoni S.J."/>
            <person name="Cho J.C."/>
        </authorList>
    </citation>
    <scope>NUCLEOTIDE SEQUENCE [LARGE SCALE GENOMIC DNA]</scope>
    <source>
        <strain evidence="3 4">HTCC2143</strain>
    </source>
</reference>
<comment type="caution">
    <text evidence="3">The sequence shown here is derived from an EMBL/GenBank/DDBJ whole genome shotgun (WGS) entry which is preliminary data.</text>
</comment>
<gene>
    <name evidence="3" type="ORF">GP2143_06000</name>
</gene>
<dbReference type="SUPFAM" id="SSF103473">
    <property type="entry name" value="MFS general substrate transporter"/>
    <property type="match status" value="1"/>
</dbReference>
<dbReference type="GO" id="GO:0005886">
    <property type="term" value="C:plasma membrane"/>
    <property type="evidence" value="ECO:0007669"/>
    <property type="project" value="TreeGrafter"/>
</dbReference>
<feature type="transmembrane region" description="Helical" evidence="2">
    <location>
        <begin position="37"/>
        <end position="55"/>
    </location>
</feature>
<feature type="transmembrane region" description="Helical" evidence="2">
    <location>
        <begin position="182"/>
        <end position="202"/>
    </location>
</feature>
<feature type="transmembrane region" description="Helical" evidence="2">
    <location>
        <begin position="426"/>
        <end position="445"/>
    </location>
</feature>
<evidence type="ECO:0000256" key="2">
    <source>
        <dbReference type="SAM" id="Phobius"/>
    </source>
</evidence>
<feature type="transmembrane region" description="Helical" evidence="2">
    <location>
        <begin position="304"/>
        <end position="328"/>
    </location>
</feature>
<dbReference type="EMBL" id="AAVT01000002">
    <property type="protein sequence ID" value="EAW31980.1"/>
    <property type="molecule type" value="Genomic_DNA"/>
</dbReference>
<evidence type="ECO:0000256" key="1">
    <source>
        <dbReference type="ARBA" id="ARBA00009617"/>
    </source>
</evidence>
<feature type="transmembrane region" description="Helical" evidence="2">
    <location>
        <begin position="106"/>
        <end position="129"/>
    </location>
</feature>
<keyword evidence="2" id="KW-1133">Transmembrane helix</keyword>
<keyword evidence="3" id="KW-0762">Sugar transport</keyword>
<keyword evidence="2" id="KW-0472">Membrane</keyword>
<feature type="transmembrane region" description="Helical" evidence="2">
    <location>
        <begin position="150"/>
        <end position="170"/>
    </location>
</feature>
<feature type="transmembrane region" description="Helical" evidence="2">
    <location>
        <begin position="379"/>
        <end position="406"/>
    </location>
</feature>
<accession>A0YBQ0</accession>
<organism evidence="3 4">
    <name type="scientific">marine gamma proteobacterium HTCC2143</name>
    <dbReference type="NCBI Taxonomy" id="247633"/>
    <lineage>
        <taxon>Bacteria</taxon>
        <taxon>Pseudomonadati</taxon>
        <taxon>Pseudomonadota</taxon>
        <taxon>Gammaproteobacteria</taxon>
        <taxon>Cellvibrionales</taxon>
        <taxon>Spongiibacteraceae</taxon>
        <taxon>BD1-7 clade</taxon>
    </lineage>
</organism>
<feature type="transmembrane region" description="Helical" evidence="2">
    <location>
        <begin position="244"/>
        <end position="267"/>
    </location>
</feature>
<evidence type="ECO:0000313" key="3">
    <source>
        <dbReference type="EMBL" id="EAW31980.1"/>
    </source>
</evidence>
<evidence type="ECO:0000313" key="4">
    <source>
        <dbReference type="Proteomes" id="UP000004931"/>
    </source>
</evidence>
<dbReference type="Pfam" id="PF13347">
    <property type="entry name" value="MFS_2"/>
    <property type="match status" value="1"/>
</dbReference>
<dbReference type="Gene3D" id="1.20.1250.20">
    <property type="entry name" value="MFS general substrate transporter like domains"/>
    <property type="match status" value="2"/>
</dbReference>
<sequence length="472" mass="50911">MSAREKWSYAIGHIPFSVKDTAFANFVVFYYTQVEGLSGTLAGLAMFIALLWDAVTDPVVGSWSDNFRSRWGRRHPLLIAGGFPTAFLFLALFAPPASLGQTGMFVWFLGVSMLLRTFLTIYFIPYTAMGAELSTDYDERTVIAKARITMGWLAGMALPAVAFSLFFGTQDGVDGRLVADNYWHYGILSALVAGVTVIVCVVGTSSVIPRLATAAAGHLFSWRDPFNDVKLAFKNRNFRVSMGANLAFGMATGVYTTLSLYLGTYFWEFSAAQLAGVVVPVALATLIAFVVLNRLGQSFDKPKLLVAFSLILALNSLWFVGGRLLGLLPENGHALIYPLLLLNSAVGVFMIVGIQVVASSMAADIIDEQEIENGKRQEGTVFAAGAFVAKATTGAGALLAGVVIDLTGIKAGSLPGSVDAGVLQSLGWFTLAMTAGLALVACFFYSRLKLGREQHNALRQKLDFNQRIRDKN</sequence>
<dbReference type="InterPro" id="IPR039672">
    <property type="entry name" value="MFS_2"/>
</dbReference>
<dbReference type="Proteomes" id="UP000004931">
    <property type="component" value="Unassembled WGS sequence"/>
</dbReference>
<feature type="transmembrane region" description="Helical" evidence="2">
    <location>
        <begin position="273"/>
        <end position="292"/>
    </location>
</feature>
<comment type="similarity">
    <text evidence="1">Belongs to the sodium:galactoside symporter (TC 2.A.2) family.</text>
</comment>
<dbReference type="eggNOG" id="COG2211">
    <property type="taxonomic scope" value="Bacteria"/>
</dbReference>
<feature type="transmembrane region" description="Helical" evidence="2">
    <location>
        <begin position="76"/>
        <end position="94"/>
    </location>
</feature>
<dbReference type="GO" id="GO:0008643">
    <property type="term" value="P:carbohydrate transport"/>
    <property type="evidence" value="ECO:0007669"/>
    <property type="project" value="InterPro"/>
</dbReference>
<dbReference type="STRING" id="247633.GP2143_06000"/>
<dbReference type="AlphaFoldDB" id="A0YBQ0"/>
<dbReference type="GO" id="GO:0015293">
    <property type="term" value="F:symporter activity"/>
    <property type="evidence" value="ECO:0007669"/>
    <property type="project" value="InterPro"/>
</dbReference>
<keyword evidence="4" id="KW-1185">Reference proteome</keyword>
<feature type="transmembrane region" description="Helical" evidence="2">
    <location>
        <begin position="7"/>
        <end position="31"/>
    </location>
</feature>
<keyword evidence="3" id="KW-0813">Transport</keyword>
<proteinExistence type="inferred from homology"/>
<name>A0YBQ0_9GAMM</name>
<protein>
    <submittedName>
        <fullName evidence="3">Sugar transporter</fullName>
    </submittedName>
</protein>
<keyword evidence="2" id="KW-0812">Transmembrane</keyword>
<dbReference type="InterPro" id="IPR036259">
    <property type="entry name" value="MFS_trans_sf"/>
</dbReference>
<dbReference type="PANTHER" id="PTHR11328">
    <property type="entry name" value="MAJOR FACILITATOR SUPERFAMILY DOMAIN-CONTAINING PROTEIN"/>
    <property type="match status" value="1"/>
</dbReference>
<dbReference type="PANTHER" id="PTHR11328:SF24">
    <property type="entry name" value="MAJOR FACILITATOR SUPERFAMILY (MFS) PROFILE DOMAIN-CONTAINING PROTEIN"/>
    <property type="match status" value="1"/>
</dbReference>